<dbReference type="Gene3D" id="3.40.50.1110">
    <property type="entry name" value="SGNH hydrolase"/>
    <property type="match status" value="1"/>
</dbReference>
<name>A0A2P7BAW4_9HYPH</name>
<evidence type="ECO:0000313" key="3">
    <source>
        <dbReference type="Proteomes" id="UP000241764"/>
    </source>
</evidence>
<dbReference type="Proteomes" id="UP000241764">
    <property type="component" value="Unassembled WGS sequence"/>
</dbReference>
<organism evidence="2 3">
    <name type="scientific">Phyllobacterium sophorae</name>
    <dbReference type="NCBI Taxonomy" id="1520277"/>
    <lineage>
        <taxon>Bacteria</taxon>
        <taxon>Pseudomonadati</taxon>
        <taxon>Pseudomonadota</taxon>
        <taxon>Alphaproteobacteria</taxon>
        <taxon>Hyphomicrobiales</taxon>
        <taxon>Phyllobacteriaceae</taxon>
        <taxon>Phyllobacterium</taxon>
    </lineage>
</organism>
<dbReference type="InterPro" id="IPR036514">
    <property type="entry name" value="SGNH_hydro_sf"/>
</dbReference>
<comment type="caution">
    <text evidence="2">The sequence shown here is derived from an EMBL/GenBank/DDBJ whole genome shotgun (WGS) entry which is preliminary data.</text>
</comment>
<evidence type="ECO:0000256" key="1">
    <source>
        <dbReference type="SAM" id="SignalP"/>
    </source>
</evidence>
<keyword evidence="1" id="KW-0732">Signal</keyword>
<reference evidence="3" key="1">
    <citation type="submission" date="2017-11" db="EMBL/GenBank/DDBJ databases">
        <authorList>
            <person name="Kuznetsova I."/>
            <person name="Sazanova A."/>
            <person name="Chirak E."/>
            <person name="Safronova V."/>
            <person name="Willems A."/>
        </authorList>
    </citation>
    <scope>NUCLEOTIDE SEQUENCE [LARGE SCALE GENOMIC DNA]</scope>
    <source>
        <strain evidence="3">CCBAU 03422</strain>
    </source>
</reference>
<evidence type="ECO:0000313" key="2">
    <source>
        <dbReference type="EMBL" id="PSH63603.1"/>
    </source>
</evidence>
<feature type="signal peptide" evidence="1">
    <location>
        <begin position="1"/>
        <end position="32"/>
    </location>
</feature>
<accession>A0A2P7BAW4</accession>
<gene>
    <name evidence="2" type="ORF">CU103_15220</name>
</gene>
<feature type="chain" id="PRO_5015170473" evidence="1">
    <location>
        <begin position="33"/>
        <end position="498"/>
    </location>
</feature>
<dbReference type="EMBL" id="PGGM01000006">
    <property type="protein sequence ID" value="PSH63603.1"/>
    <property type="molecule type" value="Genomic_DNA"/>
</dbReference>
<dbReference type="GO" id="GO:0016788">
    <property type="term" value="F:hydrolase activity, acting on ester bonds"/>
    <property type="evidence" value="ECO:0007669"/>
    <property type="project" value="UniProtKB-ARBA"/>
</dbReference>
<dbReference type="RefSeq" id="WP_106664882.1">
    <property type="nucleotide sequence ID" value="NZ_PGGM01000006.1"/>
</dbReference>
<dbReference type="AlphaFoldDB" id="A0A2P7BAW4"/>
<sequence length="498" mass="54050">MFLKTAPSKTIRNLLAALTMPLVLTGSYGAQARPFGHLYAFGDSYVNTGALIAEYQVTYPSKWMEPYQFKGGYYPLPWTLYQALGKPPSGMDVYGWSGALLDSTNETPSEKMSNRPDLSQQLNNALAGIPGSLFSLPVPPVALTAEDVVIVSIGLHDVKNLSVKHKGSEDAILDQDGKGLAAKAALQMKRIIDKGAKTIVFNAFNGVDFVPNYFGVTSIVEPGIFKEGQTISKSFFESLKGQLSPLTEDGATIYLIDINTFFSQLHYDLDRGKQIPYSTTDISNLGTKKTLKDYFNACGPYEDVCLPGATTGSFYGVDTPEQYESAFANSYHPSAGGNTVLSQYIAAFLNDPSKLEPASTLITSAETLPTIVANKDKPIVVSSTGLYEGKNTSPDLNSYLRNQTPIWFVTSTDTGKDESYNTDVGQRVAYNHARATSPLVADVVSSRSDWGPKTYNIKTEKLKTAGSVIIYKNNDRPDPKITGPASLVIINPTVQVIK</sequence>
<protein>
    <submittedName>
        <fullName evidence="2">Uncharacterized protein</fullName>
    </submittedName>
</protein>
<proteinExistence type="predicted"/>
<keyword evidence="3" id="KW-1185">Reference proteome</keyword>